<dbReference type="eggNOG" id="COG1960">
    <property type="taxonomic scope" value="Bacteria"/>
</dbReference>
<evidence type="ECO:0000313" key="10">
    <source>
        <dbReference type="EMBL" id="ENZ82179.1"/>
    </source>
</evidence>
<dbReference type="PATRIC" id="fig|1292034.3.peg.1978"/>
<dbReference type="SUPFAM" id="SSF47203">
    <property type="entry name" value="Acyl-CoA dehydrogenase C-terminal domain-like"/>
    <property type="match status" value="1"/>
</dbReference>
<dbReference type="PANTHER" id="PTHR43292:SF3">
    <property type="entry name" value="ACYL-COA DEHYDROGENASE FADE29"/>
    <property type="match status" value="1"/>
</dbReference>
<feature type="domain" description="Acyl-CoA dehydrogenase/oxidase C-terminal" evidence="7">
    <location>
        <begin position="229"/>
        <end position="383"/>
    </location>
</feature>
<evidence type="ECO:0000313" key="11">
    <source>
        <dbReference type="Proteomes" id="UP000013063"/>
    </source>
</evidence>
<dbReference type="RefSeq" id="WP_004618815.1">
    <property type="nucleotide sequence ID" value="NZ_APMP01000009.1"/>
</dbReference>
<dbReference type="InterPro" id="IPR037069">
    <property type="entry name" value="AcylCoA_DH/ox_N_sf"/>
</dbReference>
<dbReference type="Gene3D" id="1.10.540.10">
    <property type="entry name" value="Acyl-CoA dehydrogenase/oxidase, N-terminal domain"/>
    <property type="match status" value="1"/>
</dbReference>
<feature type="domain" description="Acyl-CoA oxidase/dehydrogenase middle" evidence="8">
    <location>
        <begin position="124"/>
        <end position="217"/>
    </location>
</feature>
<dbReference type="AlphaFoldDB" id="R0EJQ6"/>
<evidence type="ECO:0000259" key="7">
    <source>
        <dbReference type="Pfam" id="PF00441"/>
    </source>
</evidence>
<dbReference type="SUPFAM" id="SSF56645">
    <property type="entry name" value="Acyl-CoA dehydrogenase NM domain-like"/>
    <property type="match status" value="1"/>
</dbReference>
<name>R0EJQ6_CAUVI</name>
<dbReference type="OrthoDB" id="9780544at2"/>
<dbReference type="InterPro" id="IPR052161">
    <property type="entry name" value="Mycobact_Acyl-CoA_DH"/>
</dbReference>
<keyword evidence="11" id="KW-1185">Reference proteome</keyword>
<comment type="similarity">
    <text evidence="2 6">Belongs to the acyl-CoA dehydrogenase family.</text>
</comment>
<dbReference type="Gene3D" id="2.40.110.10">
    <property type="entry name" value="Butyryl-CoA Dehydrogenase, subunit A, domain 2"/>
    <property type="match status" value="1"/>
</dbReference>
<sequence length="389" mass="43069">MNLDFTPDERDFRLQVREWLRANVPTDRRPDDGAEMLAFDKAWQRKQFDDGWAGISWPKEYGGAGLSLIQQLIWFEEYALAGGPYLGTFFVALSHAGPTLIARGSEAQKAYYLPRILKGETPWCQGFSEPGAGSDLASLRTRAVVDGDDLVVNGSKIWTSLANWSSYQELLVRTDPDSRYGGITWVIGQMDLPGVSIRPISCMHGSADFCEVFYDDVRIPLKNVVGGINDGWNVAMATLGFERGTAALAEQIEMSRVVEELIALAHERVGPDGTRPAIQDDEIAARLATLRAEVAALRAMSYASISRAQRDLVPGSEGTLIALYNTETLQRIYRMSTDLMGPDMLDLDASPSRWTTQYLRSIMQTIAGGTSEIRRNIIGERLLGLPRGR</sequence>
<dbReference type="InterPro" id="IPR009075">
    <property type="entry name" value="AcylCo_DH/oxidase_C"/>
</dbReference>
<gene>
    <name evidence="10" type="ORF">OR37_01991</name>
</gene>
<dbReference type="Pfam" id="PF02771">
    <property type="entry name" value="Acyl-CoA_dh_N"/>
    <property type="match status" value="1"/>
</dbReference>
<dbReference type="Pfam" id="PF00441">
    <property type="entry name" value="Acyl-CoA_dh_1"/>
    <property type="match status" value="1"/>
</dbReference>
<dbReference type="GO" id="GO:0016627">
    <property type="term" value="F:oxidoreductase activity, acting on the CH-CH group of donors"/>
    <property type="evidence" value="ECO:0007669"/>
    <property type="project" value="InterPro"/>
</dbReference>
<comment type="caution">
    <text evidence="10">The sequence shown here is derived from an EMBL/GenBank/DDBJ whole genome shotgun (WGS) entry which is preliminary data.</text>
</comment>
<dbReference type="STRING" id="1292034.OR37_01991"/>
<dbReference type="PANTHER" id="PTHR43292">
    <property type="entry name" value="ACYL-COA DEHYDROGENASE"/>
    <property type="match status" value="1"/>
</dbReference>
<dbReference type="InterPro" id="IPR046373">
    <property type="entry name" value="Acyl-CoA_Oxase/DH_mid-dom_sf"/>
</dbReference>
<keyword evidence="5 6" id="KW-0560">Oxidoreductase</keyword>
<dbReference type="Pfam" id="PF02770">
    <property type="entry name" value="Acyl-CoA_dh_M"/>
    <property type="match status" value="1"/>
</dbReference>
<evidence type="ECO:0000256" key="1">
    <source>
        <dbReference type="ARBA" id="ARBA00001974"/>
    </source>
</evidence>
<dbReference type="InterPro" id="IPR013786">
    <property type="entry name" value="AcylCoA_DH/ox_N"/>
</dbReference>
<evidence type="ECO:0000259" key="9">
    <source>
        <dbReference type="Pfam" id="PF02771"/>
    </source>
</evidence>
<keyword evidence="3 6" id="KW-0285">Flavoprotein</keyword>
<dbReference type="GO" id="GO:0005886">
    <property type="term" value="C:plasma membrane"/>
    <property type="evidence" value="ECO:0007669"/>
    <property type="project" value="TreeGrafter"/>
</dbReference>
<keyword evidence="4 6" id="KW-0274">FAD</keyword>
<evidence type="ECO:0000256" key="5">
    <source>
        <dbReference type="ARBA" id="ARBA00023002"/>
    </source>
</evidence>
<evidence type="ECO:0000259" key="8">
    <source>
        <dbReference type="Pfam" id="PF02770"/>
    </source>
</evidence>
<feature type="domain" description="Acyl-CoA dehydrogenase/oxidase N-terminal" evidence="9">
    <location>
        <begin position="6"/>
        <end position="120"/>
    </location>
</feature>
<dbReference type="InterPro" id="IPR009100">
    <property type="entry name" value="AcylCoA_DH/oxidase_NM_dom_sf"/>
</dbReference>
<comment type="cofactor">
    <cofactor evidence="1 6">
        <name>FAD</name>
        <dbReference type="ChEBI" id="CHEBI:57692"/>
    </cofactor>
</comment>
<evidence type="ECO:0000256" key="3">
    <source>
        <dbReference type="ARBA" id="ARBA00022630"/>
    </source>
</evidence>
<dbReference type="EMBL" id="APMP01000009">
    <property type="protein sequence ID" value="ENZ82179.1"/>
    <property type="molecule type" value="Genomic_DNA"/>
</dbReference>
<dbReference type="InterPro" id="IPR036250">
    <property type="entry name" value="AcylCo_DH-like_C"/>
</dbReference>
<proteinExistence type="inferred from homology"/>
<dbReference type="Gene3D" id="1.20.140.10">
    <property type="entry name" value="Butyryl-CoA Dehydrogenase, subunit A, domain 3"/>
    <property type="match status" value="1"/>
</dbReference>
<protein>
    <submittedName>
        <fullName evidence="10">Acyl-CoA dehydrogenase</fullName>
    </submittedName>
</protein>
<evidence type="ECO:0000256" key="6">
    <source>
        <dbReference type="RuleBase" id="RU362125"/>
    </source>
</evidence>
<organism evidence="10 11">
    <name type="scientific">Caulobacter vibrioides OR37</name>
    <dbReference type="NCBI Taxonomy" id="1292034"/>
    <lineage>
        <taxon>Bacteria</taxon>
        <taxon>Pseudomonadati</taxon>
        <taxon>Pseudomonadota</taxon>
        <taxon>Alphaproteobacteria</taxon>
        <taxon>Caulobacterales</taxon>
        <taxon>Caulobacteraceae</taxon>
        <taxon>Caulobacter</taxon>
    </lineage>
</organism>
<dbReference type="Proteomes" id="UP000013063">
    <property type="component" value="Unassembled WGS sequence"/>
</dbReference>
<evidence type="ECO:0000256" key="4">
    <source>
        <dbReference type="ARBA" id="ARBA00022827"/>
    </source>
</evidence>
<evidence type="ECO:0000256" key="2">
    <source>
        <dbReference type="ARBA" id="ARBA00009347"/>
    </source>
</evidence>
<dbReference type="GO" id="GO:0050660">
    <property type="term" value="F:flavin adenine dinucleotide binding"/>
    <property type="evidence" value="ECO:0007669"/>
    <property type="project" value="InterPro"/>
</dbReference>
<dbReference type="InterPro" id="IPR006091">
    <property type="entry name" value="Acyl-CoA_Oxase/DH_mid-dom"/>
</dbReference>
<accession>R0EJQ6</accession>
<reference evidence="10 11" key="1">
    <citation type="journal article" date="2013" name="Genome Announc.">
        <title>Draft Genome Sequence for Caulobacter sp. Strain OR37, a Bacterium Tolerant to Heavy Metals.</title>
        <authorList>
            <person name="Utturkar S.M."/>
            <person name="Bollmann A."/>
            <person name="Brzoska R.M."/>
            <person name="Klingeman D.M."/>
            <person name="Epstein S.E."/>
            <person name="Palumbo A.V."/>
            <person name="Brown S.D."/>
        </authorList>
    </citation>
    <scope>NUCLEOTIDE SEQUENCE [LARGE SCALE GENOMIC DNA]</scope>
    <source>
        <strain evidence="10 11">OR37</strain>
    </source>
</reference>